<comment type="caution">
    <text evidence="3">The sequence shown here is derived from an EMBL/GenBank/DDBJ whole genome shotgun (WGS) entry which is preliminary data.</text>
</comment>
<dbReference type="PANTHER" id="PTHR37507:SF2">
    <property type="entry name" value="SPORULATION PROTEIN YDCC"/>
    <property type="match status" value="1"/>
</dbReference>
<keyword evidence="2" id="KW-1133">Transmembrane helix</keyword>
<feature type="compositionally biased region" description="Basic and acidic residues" evidence="1">
    <location>
        <begin position="324"/>
        <end position="344"/>
    </location>
</feature>
<reference evidence="4" key="1">
    <citation type="submission" date="2023-07" db="EMBL/GenBank/DDBJ databases">
        <title>30 novel species of actinomycetes from the DSMZ collection.</title>
        <authorList>
            <person name="Nouioui I."/>
        </authorList>
    </citation>
    <scope>NUCLEOTIDE SEQUENCE [LARGE SCALE GENOMIC DNA]</scope>
    <source>
        <strain evidence="4">DSM 42041</strain>
    </source>
</reference>
<evidence type="ECO:0000256" key="2">
    <source>
        <dbReference type="SAM" id="Phobius"/>
    </source>
</evidence>
<dbReference type="EMBL" id="JAVREQ010000016">
    <property type="protein sequence ID" value="MDT0380641.1"/>
    <property type="molecule type" value="Genomic_DNA"/>
</dbReference>
<feature type="compositionally biased region" description="Basic and acidic residues" evidence="1">
    <location>
        <begin position="203"/>
        <end position="216"/>
    </location>
</feature>
<sequence length="452" mass="45959">MAQIQPHNPADDGQGEDSVPGVPGTRGPRRKAVRYGVPVAVAGLAAATIGLVPALADSGAPDLPKITAEELVAKMAASDVDQLSGTVRVQTDLGLPALPDGLGGGGGDRGGSPFGGGDRSSEGGAGQQQGEGAEESPAAPTAKLMELASGEHTLRVAADGPEKQRVSLVEDAAEYSMIRNGDELWAYDSASNSAFHAVAPEGSGDHGKAGGKHELPDGLGDLTPKEAAQKALDLADESTSVTVDGTAKVAGRDAYQLVVAPKDAAHSTVGSLRIAVDAENGAPLSVRLMPDEGGKAIVDVAYTEVDFARPDAGTFTFEPPKGADVTEKKLDHGAKGSQKPKDLDGPMNGALPEFGGGGLEMLGDGWGTVARIEAPEVKGEGKGGKALSGLDDLGDPRGQRMLDGFTDKVNGDFGTGRVFETRLFNVLITDDGTVYAGAVTKEGLVEAANEAK</sequence>
<keyword evidence="2" id="KW-0472">Membrane</keyword>
<feature type="transmembrane region" description="Helical" evidence="2">
    <location>
        <begin position="35"/>
        <end position="56"/>
    </location>
</feature>
<dbReference type="Gene3D" id="2.50.20.10">
    <property type="entry name" value="Lipoprotein localisation LolA/LolB/LppX"/>
    <property type="match status" value="1"/>
</dbReference>
<evidence type="ECO:0000313" key="4">
    <source>
        <dbReference type="Proteomes" id="UP001183414"/>
    </source>
</evidence>
<dbReference type="RefSeq" id="WP_311674377.1">
    <property type="nucleotide sequence ID" value="NZ_JAVREQ010000016.1"/>
</dbReference>
<feature type="compositionally biased region" description="Gly residues" evidence="1">
    <location>
        <begin position="101"/>
        <end position="129"/>
    </location>
</feature>
<evidence type="ECO:0000256" key="1">
    <source>
        <dbReference type="SAM" id="MobiDB-lite"/>
    </source>
</evidence>
<dbReference type="PANTHER" id="PTHR37507">
    <property type="entry name" value="SPORULATION PROTEIN YDCC"/>
    <property type="match status" value="1"/>
</dbReference>
<feature type="region of interest" description="Disordered" evidence="1">
    <location>
        <begin position="1"/>
        <end position="32"/>
    </location>
</feature>
<accession>A0ABU2NUH3</accession>
<dbReference type="InterPro" id="IPR052944">
    <property type="entry name" value="Sporulation_related"/>
</dbReference>
<dbReference type="InterPro" id="IPR029046">
    <property type="entry name" value="LolA/LolB/LppX"/>
</dbReference>
<keyword evidence="2" id="KW-0812">Transmembrane</keyword>
<feature type="region of interest" description="Disordered" evidence="1">
    <location>
        <begin position="313"/>
        <end position="348"/>
    </location>
</feature>
<organism evidence="3 4">
    <name type="scientific">Streptomyces hazeniae</name>
    <dbReference type="NCBI Taxonomy" id="3075538"/>
    <lineage>
        <taxon>Bacteria</taxon>
        <taxon>Bacillati</taxon>
        <taxon>Actinomycetota</taxon>
        <taxon>Actinomycetes</taxon>
        <taxon>Kitasatosporales</taxon>
        <taxon>Streptomycetaceae</taxon>
        <taxon>Streptomyces</taxon>
    </lineage>
</organism>
<dbReference type="Proteomes" id="UP001183414">
    <property type="component" value="Unassembled WGS sequence"/>
</dbReference>
<gene>
    <name evidence="3" type="ORF">RM572_17960</name>
</gene>
<feature type="region of interest" description="Disordered" evidence="1">
    <location>
        <begin position="199"/>
        <end position="221"/>
    </location>
</feature>
<evidence type="ECO:0000313" key="3">
    <source>
        <dbReference type="EMBL" id="MDT0380641.1"/>
    </source>
</evidence>
<feature type="region of interest" description="Disordered" evidence="1">
    <location>
        <begin position="94"/>
        <end position="140"/>
    </location>
</feature>
<keyword evidence="4" id="KW-1185">Reference proteome</keyword>
<name>A0ABU2NUH3_9ACTN</name>
<feature type="compositionally biased region" description="Low complexity" evidence="1">
    <location>
        <begin position="130"/>
        <end position="140"/>
    </location>
</feature>
<protein>
    <submittedName>
        <fullName evidence="3">DUF2092 domain-containing protein</fullName>
    </submittedName>
</protein>
<proteinExistence type="predicted"/>
<dbReference type="SUPFAM" id="SSF89392">
    <property type="entry name" value="Prokaryotic lipoproteins and lipoprotein localization factors"/>
    <property type="match status" value="1"/>
</dbReference>